<evidence type="ECO:0000256" key="10">
    <source>
        <dbReference type="ARBA" id="ARBA00022989"/>
    </source>
</evidence>
<dbReference type="PROSITE" id="PS00131">
    <property type="entry name" value="CARBOXYPEPT_SER_SER"/>
    <property type="match status" value="1"/>
</dbReference>
<keyword evidence="13" id="KW-0325">Glycoprotein</keyword>
<keyword evidence="4 15" id="KW-0121">Carboxypeptidase</keyword>
<organism evidence="17 18">
    <name type="scientific">Aspergillus udagawae</name>
    <dbReference type="NCBI Taxonomy" id="91492"/>
    <lineage>
        <taxon>Eukaryota</taxon>
        <taxon>Fungi</taxon>
        <taxon>Dikarya</taxon>
        <taxon>Ascomycota</taxon>
        <taxon>Pezizomycotina</taxon>
        <taxon>Eurotiomycetes</taxon>
        <taxon>Eurotiomycetidae</taxon>
        <taxon>Eurotiales</taxon>
        <taxon>Aspergillaceae</taxon>
        <taxon>Aspergillus</taxon>
        <taxon>Aspergillus subgen. Fumigati</taxon>
    </lineage>
</organism>
<evidence type="ECO:0000256" key="15">
    <source>
        <dbReference type="RuleBase" id="RU361156"/>
    </source>
</evidence>
<evidence type="ECO:0000313" key="17">
    <source>
        <dbReference type="EMBL" id="GIC91195.1"/>
    </source>
</evidence>
<evidence type="ECO:0000256" key="8">
    <source>
        <dbReference type="ARBA" id="ARBA00022729"/>
    </source>
</evidence>
<gene>
    <name evidence="17" type="ORF">Aud_007637</name>
</gene>
<dbReference type="SUPFAM" id="SSF53474">
    <property type="entry name" value="alpha/beta-Hydrolases"/>
    <property type="match status" value="1"/>
</dbReference>
<keyword evidence="7" id="KW-0053">Apoptosis</keyword>
<dbReference type="PANTHER" id="PTHR11802:SF190">
    <property type="entry name" value="PHEROMONE-PROCESSING CARBOXYPEPTIDASE KEX1"/>
    <property type="match status" value="1"/>
</dbReference>
<evidence type="ECO:0000256" key="12">
    <source>
        <dbReference type="ARBA" id="ARBA00023136"/>
    </source>
</evidence>
<evidence type="ECO:0000256" key="1">
    <source>
        <dbReference type="ARBA" id="ARBA00001003"/>
    </source>
</evidence>
<comment type="caution">
    <text evidence="17">The sequence shown here is derived from an EMBL/GenBank/DDBJ whole genome shotgun (WGS) entry which is preliminary data.</text>
</comment>
<dbReference type="RefSeq" id="XP_043148461.1">
    <property type="nucleotide sequence ID" value="XM_043292526.1"/>
</dbReference>
<dbReference type="InterPro" id="IPR018202">
    <property type="entry name" value="Ser_caboxypep_ser_AS"/>
</dbReference>
<dbReference type="EMBL" id="BBXM02000005">
    <property type="protein sequence ID" value="GIC91195.1"/>
    <property type="molecule type" value="Genomic_DNA"/>
</dbReference>
<evidence type="ECO:0000313" key="18">
    <source>
        <dbReference type="Proteomes" id="UP000036893"/>
    </source>
</evidence>
<feature type="signal peptide" evidence="16">
    <location>
        <begin position="1"/>
        <end position="15"/>
    </location>
</feature>
<dbReference type="GO" id="GO:0006508">
    <property type="term" value="P:proteolysis"/>
    <property type="evidence" value="ECO:0007669"/>
    <property type="project" value="UniProtKB-KW"/>
</dbReference>
<sequence length="551" mass="60424">MNVAAILSLFHTIWAVPMLLLSTVPRTSLDVSEFEVPSLPDSPTLPRSWAGRLSIPDTEKGNSIFFWLFEAQDPAYDENLIIWFNGGPGCSSLIGLMTGNGPVLFDGNTTHLIENPYSWTKLGHVLYVDQPAGTGFSTASNPYPVRDNDRVTSDTYKWLQSFFSHFPHLRSKRVHMIGESYAGIYIPYFAYAIAGNLDDYPIDLRSISLGDGTLGNPAAMTAVTVSTFLESKKSLLQLPDEILSAFTQADQTCGFTTVLQQADQFPPKGKFEIVGDPENLNYKHRRRRHQFQQYQRRNLRKVMNETCNNHPTTPEQVSSSILNSTCYGSCATFSTAMNYLDAISAAGTGKRCFDVYDIANDCTTIDPLGLMASYFSRVDVQAALNLPPAPAGLAFAPCNSTILDTLLLAAPPTPPAYTILPSLVTEHNISVHVYSGENDLLLNHLGTELVLQNMTWRGAQGFSRKPSRVFYADDAAPALLGSGSDACDVDVSHDSTARSETGQPCVPAGIWASERGVTYHLFRGAGHSVFMKKPREMFAYVRDVVVADVTG</sequence>
<reference evidence="17" key="1">
    <citation type="journal article" date="2015" name="Genome Announc.">
        <title>Draft Genome Sequence of the Pathogenic Filamentous Fungus Aspergillus udagawae Strain IFM 46973T.</title>
        <authorList>
            <person name="Kusuya Y."/>
            <person name="Takahashi-Nakaguchi A."/>
            <person name="Takahashi H."/>
            <person name="Yaguchi T."/>
        </authorList>
    </citation>
    <scope>NUCLEOTIDE SEQUENCE</scope>
    <source>
        <strain evidence="17">IFM 46973</strain>
    </source>
</reference>
<evidence type="ECO:0000256" key="5">
    <source>
        <dbReference type="ARBA" id="ARBA00022670"/>
    </source>
</evidence>
<dbReference type="InterPro" id="IPR001563">
    <property type="entry name" value="Peptidase_S10"/>
</dbReference>
<dbReference type="PANTHER" id="PTHR11802">
    <property type="entry name" value="SERINE PROTEASE FAMILY S10 SERINE CARBOXYPEPTIDASE"/>
    <property type="match status" value="1"/>
</dbReference>
<dbReference type="EC" id="3.4.16.-" evidence="15"/>
<dbReference type="GO" id="GO:0004185">
    <property type="term" value="F:serine-type carboxypeptidase activity"/>
    <property type="evidence" value="ECO:0007669"/>
    <property type="project" value="UniProtKB-UniRule"/>
</dbReference>
<keyword evidence="8 16" id="KW-0732">Signal</keyword>
<comment type="catalytic activity">
    <reaction evidence="1">
        <text>Preferential release of a C-terminal arginine or lysine residue.</text>
        <dbReference type="EC" id="3.4.16.6"/>
    </reaction>
</comment>
<dbReference type="Gene3D" id="3.40.50.1820">
    <property type="entry name" value="alpha/beta hydrolase"/>
    <property type="match status" value="1"/>
</dbReference>
<evidence type="ECO:0000256" key="3">
    <source>
        <dbReference type="ARBA" id="ARBA00009431"/>
    </source>
</evidence>
<reference evidence="17" key="2">
    <citation type="submission" date="2021-01" db="EMBL/GenBank/DDBJ databases">
        <title>Pan-genome distribution and transcriptional activeness of fungal secondary metabolism genes in Aspergillus section Fumigati.</title>
        <authorList>
            <person name="Takahashi H."/>
            <person name="Umemura M."/>
            <person name="Ninomiya A."/>
            <person name="Kusuya Y."/>
            <person name="Urayama S."/>
            <person name="Shimizu M."/>
            <person name="Watanabe A."/>
            <person name="Kamei K."/>
            <person name="Yaguchi T."/>
            <person name="Hagiwara D."/>
        </authorList>
    </citation>
    <scope>NUCLEOTIDE SEQUENCE</scope>
    <source>
        <strain evidence="17">IFM 46973</strain>
    </source>
</reference>
<evidence type="ECO:0000256" key="13">
    <source>
        <dbReference type="ARBA" id="ARBA00023180"/>
    </source>
</evidence>
<keyword evidence="10" id="KW-1133">Transmembrane helix</keyword>
<dbReference type="GO" id="GO:0006915">
    <property type="term" value="P:apoptotic process"/>
    <property type="evidence" value="ECO:0007669"/>
    <property type="project" value="UniProtKB-KW"/>
</dbReference>
<dbReference type="GeneID" id="66995114"/>
<keyword evidence="5 15" id="KW-0645">Protease</keyword>
<keyword evidence="9 15" id="KW-0378">Hydrolase</keyword>
<dbReference type="InterPro" id="IPR029058">
    <property type="entry name" value="AB_hydrolase_fold"/>
</dbReference>
<comment type="function">
    <text evidence="14">Protease with a carboxypeptidase B-like function involved in the C-terminal processing of the lysine and arginine residues from protein precursors. Promotes cell fusion and is involved in the programmed cell death.</text>
</comment>
<comment type="similarity">
    <text evidence="3 15">Belongs to the peptidase S10 family.</text>
</comment>
<accession>A0A8E0V2L1</accession>
<evidence type="ECO:0000256" key="6">
    <source>
        <dbReference type="ARBA" id="ARBA00022692"/>
    </source>
</evidence>
<evidence type="ECO:0000256" key="2">
    <source>
        <dbReference type="ARBA" id="ARBA00004393"/>
    </source>
</evidence>
<dbReference type="Pfam" id="PF00450">
    <property type="entry name" value="Peptidase_S10"/>
    <property type="match status" value="1"/>
</dbReference>
<evidence type="ECO:0000256" key="11">
    <source>
        <dbReference type="ARBA" id="ARBA00023034"/>
    </source>
</evidence>
<feature type="chain" id="PRO_5034476236" description="Carboxypeptidase" evidence="16">
    <location>
        <begin position="16"/>
        <end position="551"/>
    </location>
</feature>
<dbReference type="GO" id="GO:0005802">
    <property type="term" value="C:trans-Golgi network"/>
    <property type="evidence" value="ECO:0007669"/>
    <property type="project" value="TreeGrafter"/>
</dbReference>
<dbReference type="Proteomes" id="UP000036893">
    <property type="component" value="Unassembled WGS sequence"/>
</dbReference>
<evidence type="ECO:0000256" key="9">
    <source>
        <dbReference type="ARBA" id="ARBA00022801"/>
    </source>
</evidence>
<proteinExistence type="inferred from homology"/>
<evidence type="ECO:0000256" key="4">
    <source>
        <dbReference type="ARBA" id="ARBA00022645"/>
    </source>
</evidence>
<keyword evidence="12" id="KW-0472">Membrane</keyword>
<keyword evidence="6" id="KW-0812">Transmembrane</keyword>
<dbReference type="AlphaFoldDB" id="A0A8E0V2L1"/>
<comment type="subcellular location">
    <subcellularLocation>
        <location evidence="2">Golgi apparatus</location>
        <location evidence="2">trans-Golgi network membrane</location>
        <topology evidence="2">Single-pass type I membrane protein</topology>
    </subcellularLocation>
</comment>
<evidence type="ECO:0000256" key="14">
    <source>
        <dbReference type="ARBA" id="ARBA00037042"/>
    </source>
</evidence>
<dbReference type="PRINTS" id="PR00724">
    <property type="entry name" value="CRBOXYPTASEC"/>
</dbReference>
<protein>
    <recommendedName>
        <fullName evidence="15">Carboxypeptidase</fullName>
        <ecNumber evidence="15">3.4.16.-</ecNumber>
    </recommendedName>
</protein>
<evidence type="ECO:0000256" key="16">
    <source>
        <dbReference type="SAM" id="SignalP"/>
    </source>
</evidence>
<keyword evidence="11" id="KW-0333">Golgi apparatus</keyword>
<name>A0A8E0V2L1_9EURO</name>
<evidence type="ECO:0000256" key="7">
    <source>
        <dbReference type="ARBA" id="ARBA00022703"/>
    </source>
</evidence>